<dbReference type="PANTHER" id="PTHR11138:SF5">
    <property type="entry name" value="METHIONYL-TRNA FORMYLTRANSFERASE, MITOCHONDRIAL"/>
    <property type="match status" value="1"/>
</dbReference>
<dbReference type="AlphaFoldDB" id="A0A382H078"/>
<keyword evidence="2" id="KW-0648">Protein biosynthesis</keyword>
<evidence type="ECO:0000259" key="3">
    <source>
        <dbReference type="Pfam" id="PF00551"/>
    </source>
</evidence>
<proteinExistence type="predicted"/>
<feature type="domain" description="Formyl transferase N-terminal" evidence="3">
    <location>
        <begin position="1"/>
        <end position="177"/>
    </location>
</feature>
<keyword evidence="1" id="KW-0808">Transferase</keyword>
<evidence type="ECO:0000256" key="1">
    <source>
        <dbReference type="ARBA" id="ARBA00022679"/>
    </source>
</evidence>
<accession>A0A382H078</accession>
<evidence type="ECO:0000259" key="4">
    <source>
        <dbReference type="Pfam" id="PF02911"/>
    </source>
</evidence>
<dbReference type="CDD" id="cd08704">
    <property type="entry name" value="Met_tRNA_FMT_C"/>
    <property type="match status" value="1"/>
</dbReference>
<dbReference type="PANTHER" id="PTHR11138">
    <property type="entry name" value="METHIONYL-TRNA FORMYLTRANSFERASE"/>
    <property type="match status" value="1"/>
</dbReference>
<dbReference type="SUPFAM" id="SSF53328">
    <property type="entry name" value="Formyltransferase"/>
    <property type="match status" value="1"/>
</dbReference>
<name>A0A382H078_9ZZZZ</name>
<reference evidence="5" key="1">
    <citation type="submission" date="2018-05" db="EMBL/GenBank/DDBJ databases">
        <authorList>
            <person name="Lanie J.A."/>
            <person name="Ng W.-L."/>
            <person name="Kazmierczak K.M."/>
            <person name="Andrzejewski T.M."/>
            <person name="Davidsen T.M."/>
            <person name="Wayne K.J."/>
            <person name="Tettelin H."/>
            <person name="Glass J.I."/>
            <person name="Rusch D."/>
            <person name="Podicherti R."/>
            <person name="Tsui H.-C.T."/>
            <person name="Winkler M.E."/>
        </authorList>
    </citation>
    <scope>NUCLEOTIDE SEQUENCE</scope>
</reference>
<dbReference type="Pfam" id="PF00551">
    <property type="entry name" value="Formyl_trans_N"/>
    <property type="match status" value="1"/>
</dbReference>
<dbReference type="InterPro" id="IPR011034">
    <property type="entry name" value="Formyl_transferase-like_C_sf"/>
</dbReference>
<dbReference type="GO" id="GO:0004479">
    <property type="term" value="F:methionyl-tRNA formyltransferase activity"/>
    <property type="evidence" value="ECO:0007669"/>
    <property type="project" value="TreeGrafter"/>
</dbReference>
<dbReference type="InterPro" id="IPR005793">
    <property type="entry name" value="Formyl_trans_C"/>
</dbReference>
<dbReference type="SUPFAM" id="SSF50486">
    <property type="entry name" value="FMT C-terminal domain-like"/>
    <property type="match status" value="1"/>
</dbReference>
<dbReference type="Pfam" id="PF02911">
    <property type="entry name" value="Formyl_trans_C"/>
    <property type="match status" value="1"/>
</dbReference>
<dbReference type="InterPro" id="IPR036477">
    <property type="entry name" value="Formyl_transf_N_sf"/>
</dbReference>
<dbReference type="GO" id="GO:0005829">
    <property type="term" value="C:cytosol"/>
    <property type="evidence" value="ECO:0007669"/>
    <property type="project" value="TreeGrafter"/>
</dbReference>
<sequence>MKIVIIGQSAFGRSVMEAVADTGKDEIVGVFPPPDREGRPVDPLKEGALDRSIPVHQHGRYRSQEAIGAFKALDADLCVMAFVTDIVPDELIEAPKLGTIQYHPSLLPKHRGPSSINWPIIQGEAITGLTIFWPDRGLDTGPVLLQKETEIDPDDTLGSLYFDRLYPMGVEAMVEAIDMVRDGTAPEIVQDESQATYESWVRSEDGVVDWSRSVATVYNQIRGCNPQPGASTTRDSKPLGLFDSERRDGDVDTAPGTVTGISDIGFTVAAAGGQILVKRVRPQNSRKISAAGWAYEAGLQIDEVLGD</sequence>
<evidence type="ECO:0000256" key="2">
    <source>
        <dbReference type="ARBA" id="ARBA00022917"/>
    </source>
</evidence>
<dbReference type="Gene3D" id="3.40.50.12230">
    <property type="match status" value="1"/>
</dbReference>
<protein>
    <submittedName>
        <fullName evidence="5">Uncharacterized protein</fullName>
    </submittedName>
</protein>
<dbReference type="InterPro" id="IPR002376">
    <property type="entry name" value="Formyl_transf_N"/>
</dbReference>
<evidence type="ECO:0000313" key="5">
    <source>
        <dbReference type="EMBL" id="SVB79851.1"/>
    </source>
</evidence>
<feature type="domain" description="Formyl transferase C-terminal" evidence="4">
    <location>
        <begin position="202"/>
        <end position="294"/>
    </location>
</feature>
<gene>
    <name evidence="5" type="ORF">METZ01_LOCUS232705</name>
</gene>
<dbReference type="InterPro" id="IPR044135">
    <property type="entry name" value="Met-tRNA-FMT_C"/>
</dbReference>
<organism evidence="5">
    <name type="scientific">marine metagenome</name>
    <dbReference type="NCBI Taxonomy" id="408172"/>
    <lineage>
        <taxon>unclassified sequences</taxon>
        <taxon>metagenomes</taxon>
        <taxon>ecological metagenomes</taxon>
    </lineage>
</organism>
<dbReference type="EMBL" id="UINC01058040">
    <property type="protein sequence ID" value="SVB79851.1"/>
    <property type="molecule type" value="Genomic_DNA"/>
</dbReference>